<proteinExistence type="predicted"/>
<dbReference type="Proteomes" id="UP000828390">
    <property type="component" value="Unassembled WGS sequence"/>
</dbReference>
<keyword evidence="2" id="KW-1185">Reference proteome</keyword>
<reference evidence="1" key="2">
    <citation type="submission" date="2020-11" db="EMBL/GenBank/DDBJ databases">
        <authorList>
            <person name="McCartney M.A."/>
            <person name="Auch B."/>
            <person name="Kono T."/>
            <person name="Mallez S."/>
            <person name="Becker A."/>
            <person name="Gohl D.M."/>
            <person name="Silverstein K.A.T."/>
            <person name="Koren S."/>
            <person name="Bechman K.B."/>
            <person name="Herman A."/>
            <person name="Abrahante J.E."/>
            <person name="Garbe J."/>
        </authorList>
    </citation>
    <scope>NUCLEOTIDE SEQUENCE</scope>
    <source>
        <strain evidence="1">Duluth1</strain>
        <tissue evidence="1">Whole animal</tissue>
    </source>
</reference>
<comment type="caution">
    <text evidence="1">The sequence shown here is derived from an EMBL/GenBank/DDBJ whole genome shotgun (WGS) entry which is preliminary data.</text>
</comment>
<evidence type="ECO:0000313" key="1">
    <source>
        <dbReference type="EMBL" id="KAH3794891.1"/>
    </source>
</evidence>
<sequence length="72" mass="8344">MIRDRIVFVTNSSKIRKKLIHIGSELMLDKAIQIVQSFEYSQKQPRTKTEQDVHCIHTRGAGIAVQPQRQQL</sequence>
<dbReference type="AlphaFoldDB" id="A0A9D4FE25"/>
<name>A0A9D4FE25_DREPO</name>
<reference evidence="1" key="1">
    <citation type="journal article" date="2019" name="bioRxiv">
        <title>The Genome of the Zebra Mussel, Dreissena polymorpha: A Resource for Invasive Species Research.</title>
        <authorList>
            <person name="McCartney M.A."/>
            <person name="Auch B."/>
            <person name="Kono T."/>
            <person name="Mallez S."/>
            <person name="Zhang Y."/>
            <person name="Obille A."/>
            <person name="Becker A."/>
            <person name="Abrahante J.E."/>
            <person name="Garbe J."/>
            <person name="Badalamenti J.P."/>
            <person name="Herman A."/>
            <person name="Mangelson H."/>
            <person name="Liachko I."/>
            <person name="Sullivan S."/>
            <person name="Sone E.D."/>
            <person name="Koren S."/>
            <person name="Silverstein K.A.T."/>
            <person name="Beckman K.B."/>
            <person name="Gohl D.M."/>
        </authorList>
    </citation>
    <scope>NUCLEOTIDE SEQUENCE</scope>
    <source>
        <strain evidence="1">Duluth1</strain>
        <tissue evidence="1">Whole animal</tissue>
    </source>
</reference>
<gene>
    <name evidence="1" type="ORF">DPMN_148429</name>
</gene>
<organism evidence="1 2">
    <name type="scientific">Dreissena polymorpha</name>
    <name type="common">Zebra mussel</name>
    <name type="synonym">Mytilus polymorpha</name>
    <dbReference type="NCBI Taxonomy" id="45954"/>
    <lineage>
        <taxon>Eukaryota</taxon>
        <taxon>Metazoa</taxon>
        <taxon>Spiralia</taxon>
        <taxon>Lophotrochozoa</taxon>
        <taxon>Mollusca</taxon>
        <taxon>Bivalvia</taxon>
        <taxon>Autobranchia</taxon>
        <taxon>Heteroconchia</taxon>
        <taxon>Euheterodonta</taxon>
        <taxon>Imparidentia</taxon>
        <taxon>Neoheterodontei</taxon>
        <taxon>Myida</taxon>
        <taxon>Dreissenoidea</taxon>
        <taxon>Dreissenidae</taxon>
        <taxon>Dreissena</taxon>
    </lineage>
</organism>
<protein>
    <submittedName>
        <fullName evidence="1">Uncharacterized protein</fullName>
    </submittedName>
</protein>
<evidence type="ECO:0000313" key="2">
    <source>
        <dbReference type="Proteomes" id="UP000828390"/>
    </source>
</evidence>
<accession>A0A9D4FE25</accession>
<dbReference type="EMBL" id="JAIWYP010000007">
    <property type="protein sequence ID" value="KAH3794891.1"/>
    <property type="molecule type" value="Genomic_DNA"/>
</dbReference>